<evidence type="ECO:0008006" key="3">
    <source>
        <dbReference type="Google" id="ProtNLM"/>
    </source>
</evidence>
<name>A0AAD5QLX4_PARTN</name>
<organism evidence="1 2">
    <name type="scientific">Parelaphostrongylus tenuis</name>
    <name type="common">Meningeal worm</name>
    <dbReference type="NCBI Taxonomy" id="148309"/>
    <lineage>
        <taxon>Eukaryota</taxon>
        <taxon>Metazoa</taxon>
        <taxon>Ecdysozoa</taxon>
        <taxon>Nematoda</taxon>
        <taxon>Chromadorea</taxon>
        <taxon>Rhabditida</taxon>
        <taxon>Rhabditina</taxon>
        <taxon>Rhabditomorpha</taxon>
        <taxon>Strongyloidea</taxon>
        <taxon>Metastrongylidae</taxon>
        <taxon>Parelaphostrongylus</taxon>
    </lineage>
</organism>
<gene>
    <name evidence="1" type="ORF">KIN20_007296</name>
</gene>
<dbReference type="InterPro" id="IPR029063">
    <property type="entry name" value="SAM-dependent_MTases_sf"/>
</dbReference>
<keyword evidence="2" id="KW-1185">Reference proteome</keyword>
<dbReference type="SUPFAM" id="SSF53335">
    <property type="entry name" value="S-adenosyl-L-methionine-dependent methyltransferases"/>
    <property type="match status" value="1"/>
</dbReference>
<reference evidence="1" key="1">
    <citation type="submission" date="2021-06" db="EMBL/GenBank/DDBJ databases">
        <title>Parelaphostrongylus tenuis whole genome reference sequence.</title>
        <authorList>
            <person name="Garwood T.J."/>
            <person name="Larsen P.A."/>
            <person name="Fountain-Jones N.M."/>
            <person name="Garbe J.R."/>
            <person name="Macchietto M.G."/>
            <person name="Kania S.A."/>
            <person name="Gerhold R.W."/>
            <person name="Richards J.E."/>
            <person name="Wolf T.M."/>
        </authorList>
    </citation>
    <scope>NUCLEOTIDE SEQUENCE</scope>
    <source>
        <strain evidence="1">MNPRO001-30</strain>
        <tissue evidence="1">Meninges</tissue>
    </source>
</reference>
<dbReference type="EMBL" id="JAHQIW010001048">
    <property type="protein sequence ID" value="KAJ1351311.1"/>
    <property type="molecule type" value="Genomic_DNA"/>
</dbReference>
<proteinExistence type="predicted"/>
<evidence type="ECO:0000313" key="1">
    <source>
        <dbReference type="EMBL" id="KAJ1351311.1"/>
    </source>
</evidence>
<dbReference type="Gene3D" id="3.40.50.150">
    <property type="entry name" value="Vaccinia Virus protein VP39"/>
    <property type="match status" value="1"/>
</dbReference>
<sequence length="126" mass="14856">MQRIIVDDGLRYIREGVQRDELYDVLLIDVSYNAVRPLMAPVEEFLLDDEIQQIYKIIRKNGAVIVNVLTLQKDINEADRVLFVYSRHFPSCYLWSSLNLIRCYSARKRRKIRGWTTGTNFTIDTL</sequence>
<dbReference type="Proteomes" id="UP001196413">
    <property type="component" value="Unassembled WGS sequence"/>
</dbReference>
<evidence type="ECO:0000313" key="2">
    <source>
        <dbReference type="Proteomes" id="UP001196413"/>
    </source>
</evidence>
<protein>
    <recommendedName>
        <fullName evidence="3">PABS domain-containing protein</fullName>
    </recommendedName>
</protein>
<comment type="caution">
    <text evidence="1">The sequence shown here is derived from an EMBL/GenBank/DDBJ whole genome shotgun (WGS) entry which is preliminary data.</text>
</comment>
<accession>A0AAD5QLX4</accession>
<dbReference type="AlphaFoldDB" id="A0AAD5QLX4"/>